<dbReference type="Proteomes" id="UP000594459">
    <property type="component" value="Chromosome"/>
</dbReference>
<name>A0A7S8F375_9SPHN</name>
<dbReference type="RefSeq" id="WP_200981180.1">
    <property type="nucleotide sequence ID" value="NZ_CP064654.1"/>
</dbReference>
<reference evidence="1 2" key="1">
    <citation type="submission" date="2020-11" db="EMBL/GenBank/DDBJ databases">
        <title>The genome sequence of Erythrobacter sp. 6D36.</title>
        <authorList>
            <person name="Liu Y."/>
        </authorList>
    </citation>
    <scope>NUCLEOTIDE SEQUENCE [LARGE SCALE GENOMIC DNA]</scope>
    <source>
        <strain evidence="1 2">6D36</strain>
    </source>
</reference>
<proteinExistence type="predicted"/>
<dbReference type="KEGG" id="qso:IRL76_09840"/>
<dbReference type="EMBL" id="CP064654">
    <property type="protein sequence ID" value="QPC98173.1"/>
    <property type="molecule type" value="Genomic_DNA"/>
</dbReference>
<protein>
    <submittedName>
        <fullName evidence="1">Uncharacterized protein</fullName>
    </submittedName>
</protein>
<gene>
    <name evidence="1" type="ORF">IRL76_09840</name>
</gene>
<organism evidence="1 2">
    <name type="scientific">Qipengyuania soli</name>
    <dbReference type="NCBI Taxonomy" id="2782568"/>
    <lineage>
        <taxon>Bacteria</taxon>
        <taxon>Pseudomonadati</taxon>
        <taxon>Pseudomonadota</taxon>
        <taxon>Alphaproteobacteria</taxon>
        <taxon>Sphingomonadales</taxon>
        <taxon>Erythrobacteraceae</taxon>
        <taxon>Qipengyuania</taxon>
    </lineage>
</organism>
<evidence type="ECO:0000313" key="2">
    <source>
        <dbReference type="Proteomes" id="UP000594459"/>
    </source>
</evidence>
<dbReference type="AlphaFoldDB" id="A0A7S8F375"/>
<accession>A0A7S8F375</accession>
<evidence type="ECO:0000313" key="1">
    <source>
        <dbReference type="EMBL" id="QPC98173.1"/>
    </source>
</evidence>
<sequence length="219" mass="24739">MTEATPTLPLGDKLSLEEFVAKFLLSHEENKDLERLAEASGDRKWVRRKLVGKNAELRLFPYVDELGPHSDEFLEQQALHQLIVKRIRAKMTSGLYSGSGRPPSGYERIELEDQDWESAVISITDWTIGSGRRLLTDILIEASGRPSNDGLLAQTILDCLSSLNPSSNSKSDIRELVTTQSTFTISDHMFGRAWERALEQLPPIEGEKWTAKGRKKNRF</sequence>
<keyword evidence="2" id="KW-1185">Reference proteome</keyword>